<feature type="region of interest" description="Disordered" evidence="5">
    <location>
        <begin position="1400"/>
        <end position="1498"/>
    </location>
</feature>
<dbReference type="Gene3D" id="3.10.20.90">
    <property type="entry name" value="Phosphatidylinositol 3-kinase Catalytic Subunit, Chain A, domain 1"/>
    <property type="match status" value="1"/>
</dbReference>
<feature type="compositionally biased region" description="Low complexity" evidence="5">
    <location>
        <begin position="1269"/>
        <end position="1286"/>
    </location>
</feature>
<feature type="compositionally biased region" description="Basic residues" evidence="5">
    <location>
        <begin position="1221"/>
        <end position="1230"/>
    </location>
</feature>
<dbReference type="InterPro" id="IPR052213">
    <property type="entry name" value="PAR3"/>
</dbReference>
<keyword evidence="3" id="KW-0677">Repeat</keyword>
<feature type="compositionally biased region" description="Low complexity" evidence="5">
    <location>
        <begin position="627"/>
        <end position="641"/>
    </location>
</feature>
<comment type="similarity">
    <text evidence="1">Belongs to the PAR3 family.</text>
</comment>
<dbReference type="Proteomes" id="UP000515160">
    <property type="component" value="Chromosome X"/>
</dbReference>
<feature type="region of interest" description="Disordered" evidence="5">
    <location>
        <begin position="1154"/>
        <end position="1231"/>
    </location>
</feature>
<dbReference type="CDD" id="cd06665">
    <property type="entry name" value="PDZ1_PDZ3_bazooka-like"/>
    <property type="match status" value="1"/>
</dbReference>
<dbReference type="GO" id="GO:0016324">
    <property type="term" value="C:apical plasma membrane"/>
    <property type="evidence" value="ECO:0007669"/>
    <property type="project" value="TreeGrafter"/>
</dbReference>
<dbReference type="FunFam" id="2.30.42.10:FF:000011">
    <property type="entry name" value="partitioning defective 3 homolog isoform X1"/>
    <property type="match status" value="1"/>
</dbReference>
<dbReference type="GO" id="GO:0035091">
    <property type="term" value="F:phosphatidylinositol binding"/>
    <property type="evidence" value="ECO:0007669"/>
    <property type="project" value="TreeGrafter"/>
</dbReference>
<dbReference type="CDD" id="cd23059">
    <property type="entry name" value="PDZ3_Par3-like"/>
    <property type="match status" value="1"/>
</dbReference>
<evidence type="ECO:0000313" key="7">
    <source>
        <dbReference type="RefSeq" id="XP_034119325.1"/>
    </source>
</evidence>
<evidence type="ECO:0000256" key="2">
    <source>
        <dbReference type="ARBA" id="ARBA00022618"/>
    </source>
</evidence>
<feature type="compositionally biased region" description="Polar residues" evidence="5">
    <location>
        <begin position="1413"/>
        <end position="1424"/>
    </location>
</feature>
<dbReference type="GO" id="GO:0008104">
    <property type="term" value="P:intracellular protein localization"/>
    <property type="evidence" value="ECO:0007669"/>
    <property type="project" value="TreeGrafter"/>
</dbReference>
<name>A0A6P8XRN6_DROAB</name>
<dbReference type="GO" id="GO:0043296">
    <property type="term" value="C:apical junction complex"/>
    <property type="evidence" value="ECO:0007669"/>
    <property type="project" value="TreeGrafter"/>
</dbReference>
<dbReference type="RefSeq" id="XP_034119325.1">
    <property type="nucleotide sequence ID" value="XM_034263434.2"/>
</dbReference>
<feature type="compositionally biased region" description="Low complexity" evidence="5">
    <location>
        <begin position="279"/>
        <end position="300"/>
    </location>
</feature>
<dbReference type="SMART" id="SM00228">
    <property type="entry name" value="PDZ"/>
    <property type="match status" value="3"/>
</dbReference>
<feature type="compositionally biased region" description="Low complexity" evidence="5">
    <location>
        <begin position="869"/>
        <end position="884"/>
    </location>
</feature>
<protein>
    <submittedName>
        <fullName evidence="7">Partitioning defective 3 homolog isoform X1</fullName>
    </submittedName>
</protein>
<dbReference type="Pfam" id="PF00595">
    <property type="entry name" value="PDZ"/>
    <property type="match status" value="3"/>
</dbReference>
<dbReference type="OrthoDB" id="6264899at2759"/>
<feature type="region of interest" description="Disordered" evidence="5">
    <location>
        <begin position="1536"/>
        <end position="1581"/>
    </location>
</feature>
<dbReference type="Gene3D" id="2.30.42.10">
    <property type="match status" value="3"/>
</dbReference>
<feature type="region of interest" description="Disordered" evidence="5">
    <location>
        <begin position="276"/>
        <end position="312"/>
    </location>
</feature>
<feature type="region of interest" description="Disordered" evidence="5">
    <location>
        <begin position="1263"/>
        <end position="1323"/>
    </location>
</feature>
<feature type="compositionally biased region" description="Low complexity" evidence="5">
    <location>
        <begin position="604"/>
        <end position="613"/>
    </location>
</feature>
<feature type="compositionally biased region" description="Basic residues" evidence="5">
    <location>
        <begin position="1476"/>
        <end position="1486"/>
    </location>
</feature>
<dbReference type="PROSITE" id="PS50106">
    <property type="entry name" value="PDZ"/>
    <property type="match status" value="3"/>
</dbReference>
<keyword evidence="2" id="KW-0132">Cell division</keyword>
<accession>A0A6P8XRN6</accession>
<feature type="compositionally biased region" description="Basic and acidic residues" evidence="5">
    <location>
        <begin position="301"/>
        <end position="310"/>
    </location>
</feature>
<feature type="region of interest" description="Disordered" evidence="5">
    <location>
        <begin position="624"/>
        <end position="643"/>
    </location>
</feature>
<dbReference type="Pfam" id="PF12053">
    <property type="entry name" value="Par3_HAL_N_term"/>
    <property type="match status" value="1"/>
</dbReference>
<feature type="compositionally biased region" description="Low complexity" evidence="5">
    <location>
        <begin position="1541"/>
        <end position="1575"/>
    </location>
</feature>
<dbReference type="CTD" id="32703"/>
<dbReference type="GO" id="GO:0051301">
    <property type="term" value="P:cell division"/>
    <property type="evidence" value="ECO:0007669"/>
    <property type="project" value="UniProtKB-KW"/>
</dbReference>
<dbReference type="PANTHER" id="PTHR16484">
    <property type="entry name" value="PARTITIONING DEFECTIVE 3 RELATED"/>
    <property type="match status" value="1"/>
</dbReference>
<organism evidence="6 7">
    <name type="scientific">Drosophila albomicans</name>
    <name type="common">Fruit fly</name>
    <dbReference type="NCBI Taxonomy" id="7291"/>
    <lineage>
        <taxon>Eukaryota</taxon>
        <taxon>Metazoa</taxon>
        <taxon>Ecdysozoa</taxon>
        <taxon>Arthropoda</taxon>
        <taxon>Hexapoda</taxon>
        <taxon>Insecta</taxon>
        <taxon>Pterygota</taxon>
        <taxon>Neoptera</taxon>
        <taxon>Endopterygota</taxon>
        <taxon>Diptera</taxon>
        <taxon>Brachycera</taxon>
        <taxon>Muscomorpha</taxon>
        <taxon>Ephydroidea</taxon>
        <taxon>Drosophilidae</taxon>
        <taxon>Drosophila</taxon>
    </lineage>
</organism>
<dbReference type="GO" id="GO:0030010">
    <property type="term" value="P:establishment of cell polarity"/>
    <property type="evidence" value="ECO:0007669"/>
    <property type="project" value="TreeGrafter"/>
</dbReference>
<dbReference type="GO" id="GO:0005938">
    <property type="term" value="C:cell cortex"/>
    <property type="evidence" value="ECO:0007669"/>
    <property type="project" value="TreeGrafter"/>
</dbReference>
<dbReference type="GO" id="GO:0007155">
    <property type="term" value="P:cell adhesion"/>
    <property type="evidence" value="ECO:0007669"/>
    <property type="project" value="TreeGrafter"/>
</dbReference>
<evidence type="ECO:0000256" key="3">
    <source>
        <dbReference type="ARBA" id="ARBA00022737"/>
    </source>
</evidence>
<dbReference type="FunFam" id="3.10.20.90:FF:000322">
    <property type="entry name" value="Uncharacterized protein, isoform D"/>
    <property type="match status" value="1"/>
</dbReference>
<evidence type="ECO:0000256" key="1">
    <source>
        <dbReference type="ARBA" id="ARBA00005358"/>
    </source>
</evidence>
<gene>
    <name evidence="7" type="primary">LOC117578160</name>
</gene>
<dbReference type="PANTHER" id="PTHR16484:SF17">
    <property type="entry name" value="BAZOOKA, ISOFORM B"/>
    <property type="match status" value="1"/>
</dbReference>
<feature type="compositionally biased region" description="Low complexity" evidence="5">
    <location>
        <begin position="773"/>
        <end position="803"/>
    </location>
</feature>
<evidence type="ECO:0000256" key="4">
    <source>
        <dbReference type="ARBA" id="ARBA00023306"/>
    </source>
</evidence>
<dbReference type="GeneID" id="117578160"/>
<feature type="region of interest" description="Disordered" evidence="5">
    <location>
        <begin position="598"/>
        <end position="617"/>
    </location>
</feature>
<evidence type="ECO:0000256" key="5">
    <source>
        <dbReference type="SAM" id="MobiDB-lite"/>
    </source>
</evidence>
<feature type="region of interest" description="Disordered" evidence="5">
    <location>
        <begin position="764"/>
        <end position="896"/>
    </location>
</feature>
<feature type="region of interest" description="Disordered" evidence="5">
    <location>
        <begin position="97"/>
        <end position="156"/>
    </location>
</feature>
<feature type="compositionally biased region" description="Polar residues" evidence="5">
    <location>
        <begin position="1203"/>
        <end position="1216"/>
    </location>
</feature>
<dbReference type="GO" id="GO:0051660">
    <property type="term" value="P:establishment of centrosome localization"/>
    <property type="evidence" value="ECO:0007669"/>
    <property type="project" value="TreeGrafter"/>
</dbReference>
<dbReference type="InterPro" id="IPR021922">
    <property type="entry name" value="Par3/HAL_N"/>
</dbReference>
<sequence length="1581" mass="169158">MFDVPPKCPALANKLSGLFGWRHTYKVAAKHEGIPHGTLHKSYSLTLPKRPPSPSYDCVKEAGSWVAVHHLQTQSGILDPDDCVRDVADDREQILAHFEDSGPDPGVPQGGGDGASGSSSVGTGSPDIFRDPTNTEAPTRDLSTPHIEVTSTTSGPMAGLGVGLMVRRSSDPNLLASLKSEGSNKRWSAAAPHYAGGDSPERLLLDKAGGQLSPQWEEEDDAAAQLKEQLLQQQQLLQPAAAGGGAGHQPFARSGRLSMQFLGDGNGYKWMEAAEKLQHQQQPQPLPSSSLPNSAYSSKSLPRESKRKEPLGQAYESIREKDGEMLLIINEYGSPLGLTAMPDKEHGGGLLVQHVEPGSRAERGRLRRDDRILEINGIKLLGLSESQVQEQLRRALESSELRVRVLRGDQQRRQQQQQQRRDSKVAEMVEVATVSPTRKPHAAPVGTSLQVANTRKLGRKIEILLKKGPNGLGFSVTTRDNPAGGHCPIYIKNILPRGAAIEDGRLKPGDRLLEVDGTPMTGKTQTDVVAILRGMPAGATVRIVVSRQQELAEMPVGTETVEKQVGGATAGAGAGVAPGAGAGATAAPVSIPVQKSSSARSLFQQQQQQQQAQLNESQHFIDAGSESAASNDSLPPSSSSWHSREELTLHIPVHDTEKAGLGVSVKGKTCSNLNSSSASAGSVKHDGDLGIFVKNVIHGGAASRDGRLRMNDQLLSVNGVSLRGQNNAEAMETLRRAMVNNPGKHPGTITLLVGRKILRSASSSDILEHSHSHSNSSGSGSGSGSNSNNCNNNSSSNASDNSGATVIYLSPEKREPRGGSGNGPGSAGSDMNRWSNPVLDRLTGGICSSNSAQPTHQQQQHHQQHQHHQQQQQQQTPQSQSQSQRRLPPPPATLRNESYYMATNDNWSPAQLQLLNGHGNTALLIEDDAEPMSPTLPVRNHDGQHCNASSGNTSQAGAGQMGQMIGGIPTPGGATTAATTTAAAGGSATSAAAAAANFDATYSSQLSLDTNNSGVEHFSRDALGRRSISEKHHAALDARETGTYQRNKKLREERERERRIQLTKSAVYGGSIESLTLTRIASANAQMAAAAAGYKHAKTSSHIEQREQQQREQQMLAAEAEARDQLGDLGPSLGLKKSSSLESLQTMVQELQMSDEPRAHHALRAPRGRGREDSLRAAVVSEPDANKPRKTWLLEEGDHEGGFSSQRNGPFQSSLNDGKHGSKSRAKKPSILRGIGHMFRFGKNRKDGVVPVDSYATSTLVSAAPNSAQHQQQQQQLQQQQQQQQQIPAAALAALERNGKPPAYQPPPPLPAPNASGGGGGGAGGAAVNGGSALNGGIHQNDIFNHRYQHYANYEDLHQHQISSCSSDDIGVGGVQEALSESTLECMRQQVIRQRIKVEAESRRHQHYHSQRSARSQDISMHSTSSQQQQQQQPPLPLPPSAAALQQQSNGGLRPMSSYYEYDTVQQQQRVGSIKHSNHNHSHGSHQLHNGNNNSTPSPISVNVAQPHWKAAALNGFSPASLNSSARSRGPFVTQVTIREQSGMPQQQQQQPTYQTVQKAQSQSQSQYGSAAGAQPHASKV</sequence>
<feature type="compositionally biased region" description="Low complexity" evidence="5">
    <location>
        <begin position="116"/>
        <end position="127"/>
    </location>
</feature>
<dbReference type="CDD" id="cd23058">
    <property type="entry name" value="PDZ2_Par3-like"/>
    <property type="match status" value="1"/>
</dbReference>
<keyword evidence="6" id="KW-1185">Reference proteome</keyword>
<reference evidence="7" key="1">
    <citation type="submission" date="2025-08" db="UniProtKB">
        <authorList>
            <consortium name="RefSeq"/>
        </authorList>
    </citation>
    <scope>IDENTIFICATION</scope>
    <source>
        <strain evidence="7">15112-1751.03</strain>
        <tissue evidence="7">Whole Adult</tissue>
    </source>
</reference>
<dbReference type="InterPro" id="IPR001478">
    <property type="entry name" value="PDZ"/>
</dbReference>
<proteinExistence type="inferred from homology"/>
<feature type="compositionally biased region" description="Pro residues" evidence="5">
    <location>
        <begin position="1303"/>
        <end position="1312"/>
    </location>
</feature>
<keyword evidence="4" id="KW-0131">Cell cycle</keyword>
<dbReference type="GO" id="GO:0005912">
    <property type="term" value="C:adherens junction"/>
    <property type="evidence" value="ECO:0007669"/>
    <property type="project" value="TreeGrafter"/>
</dbReference>
<dbReference type="InterPro" id="IPR036034">
    <property type="entry name" value="PDZ_sf"/>
</dbReference>
<dbReference type="GO" id="GO:0045197">
    <property type="term" value="P:establishment or maintenance of epithelial cell apical/basal polarity"/>
    <property type="evidence" value="ECO:0007669"/>
    <property type="project" value="TreeGrafter"/>
</dbReference>
<dbReference type="FunFam" id="2.30.42.10:FF:000184">
    <property type="entry name" value="Uncharacterized protein, isoform B"/>
    <property type="match status" value="1"/>
</dbReference>
<dbReference type="SUPFAM" id="SSF50156">
    <property type="entry name" value="PDZ domain-like"/>
    <property type="match status" value="3"/>
</dbReference>
<evidence type="ECO:0000313" key="6">
    <source>
        <dbReference type="Proteomes" id="UP000515160"/>
    </source>
</evidence>
<dbReference type="GO" id="GO:0000226">
    <property type="term" value="P:microtubule cytoskeleton organization"/>
    <property type="evidence" value="ECO:0007669"/>
    <property type="project" value="TreeGrafter"/>
</dbReference>